<reference evidence="1 2" key="1">
    <citation type="submission" date="2024-03" db="EMBL/GenBank/DDBJ databases">
        <title>A high-quality draft genome sequence of Diaporthe vaccinii, a causative agent of upright dieback and viscid rot disease in cranberry plants.</title>
        <authorList>
            <person name="Sarrasin M."/>
            <person name="Lang B.F."/>
            <person name="Burger G."/>
        </authorList>
    </citation>
    <scope>NUCLEOTIDE SEQUENCE [LARGE SCALE GENOMIC DNA]</scope>
    <source>
        <strain evidence="1 2">IS7</strain>
    </source>
</reference>
<gene>
    <name evidence="1" type="ORF">FJTKL_03598</name>
</gene>
<organism evidence="1 2">
    <name type="scientific">Diaporthe vaccinii</name>
    <dbReference type="NCBI Taxonomy" id="105482"/>
    <lineage>
        <taxon>Eukaryota</taxon>
        <taxon>Fungi</taxon>
        <taxon>Dikarya</taxon>
        <taxon>Ascomycota</taxon>
        <taxon>Pezizomycotina</taxon>
        <taxon>Sordariomycetes</taxon>
        <taxon>Sordariomycetidae</taxon>
        <taxon>Diaporthales</taxon>
        <taxon>Diaporthaceae</taxon>
        <taxon>Diaporthe</taxon>
        <taxon>Diaporthe eres species complex</taxon>
    </lineage>
</organism>
<proteinExistence type="predicted"/>
<protein>
    <submittedName>
        <fullName evidence="1">Uncharacterized protein</fullName>
    </submittedName>
</protein>
<sequence>MAIPKISDVTQPESDLMEVKKQKKVAFAAVEVREEVSIRPETIRVQTWPRVVADKSRDIELEVEPNIHRPKGRVVEQGGAITYVTEMFFYMRNFNFFPLQHY</sequence>
<evidence type="ECO:0000313" key="1">
    <source>
        <dbReference type="EMBL" id="KAL2274199.1"/>
    </source>
</evidence>
<comment type="caution">
    <text evidence="1">The sequence shown here is derived from an EMBL/GenBank/DDBJ whole genome shotgun (WGS) entry which is preliminary data.</text>
</comment>
<dbReference type="EMBL" id="JBAWTH010000164">
    <property type="protein sequence ID" value="KAL2274199.1"/>
    <property type="molecule type" value="Genomic_DNA"/>
</dbReference>
<keyword evidence="2" id="KW-1185">Reference proteome</keyword>
<evidence type="ECO:0000313" key="2">
    <source>
        <dbReference type="Proteomes" id="UP001600888"/>
    </source>
</evidence>
<accession>A0ABR4DX81</accession>
<dbReference type="Proteomes" id="UP001600888">
    <property type="component" value="Unassembled WGS sequence"/>
</dbReference>
<name>A0ABR4DX81_9PEZI</name>